<feature type="chain" id="PRO_5004210243" description="Lipoprotein" evidence="2">
    <location>
        <begin position="24"/>
        <end position="137"/>
    </location>
</feature>
<dbReference type="RefSeq" id="WP_011421215.1">
    <property type="nucleotide sequence ID" value="NC_007760.1"/>
</dbReference>
<sequence>MRLASHLTGIGLAALAAATAGLAACSSSAPYTLGAAAVNTSLALGVAAGQRASGGCYATCTGGTVCNPVNGMCEAAAAEQVCQEAPGGGMRCVPVSVRGLTREKEGGQVPPPVRAGVSPATGTVAPPPNEASPRTAP</sequence>
<evidence type="ECO:0000256" key="1">
    <source>
        <dbReference type="SAM" id="MobiDB-lite"/>
    </source>
</evidence>
<dbReference type="KEGG" id="ade:Adeh_2163"/>
<feature type="region of interest" description="Disordered" evidence="1">
    <location>
        <begin position="102"/>
        <end position="137"/>
    </location>
</feature>
<dbReference type="Proteomes" id="UP000001935">
    <property type="component" value="Chromosome"/>
</dbReference>
<dbReference type="EMBL" id="CP000251">
    <property type="protein sequence ID" value="ABC81933.1"/>
    <property type="molecule type" value="Genomic_DNA"/>
</dbReference>
<protein>
    <recommendedName>
        <fullName evidence="5">Lipoprotein</fullName>
    </recommendedName>
</protein>
<dbReference type="PROSITE" id="PS51257">
    <property type="entry name" value="PROKAR_LIPOPROTEIN"/>
    <property type="match status" value="1"/>
</dbReference>
<dbReference type="OrthoDB" id="9951440at2"/>
<accession>Q2IJV2</accession>
<evidence type="ECO:0000256" key="2">
    <source>
        <dbReference type="SAM" id="SignalP"/>
    </source>
</evidence>
<evidence type="ECO:0000313" key="4">
    <source>
        <dbReference type="Proteomes" id="UP000001935"/>
    </source>
</evidence>
<reference evidence="3 4" key="1">
    <citation type="submission" date="2006-01" db="EMBL/GenBank/DDBJ databases">
        <title>Complete sequence of Anaeromyxobacter dehalogenans 2CP-C.</title>
        <authorList>
            <consortium name="US DOE Joint Genome Institute"/>
            <person name="Copeland A."/>
            <person name="Lucas S."/>
            <person name="Lapidus A."/>
            <person name="Barry K."/>
            <person name="Detter J.C."/>
            <person name="Glavina T."/>
            <person name="Hammon N."/>
            <person name="Israni S."/>
            <person name="Pitluck S."/>
            <person name="Brettin T."/>
            <person name="Bruce D."/>
            <person name="Han C."/>
            <person name="Tapia R."/>
            <person name="Gilna P."/>
            <person name="Kiss H."/>
            <person name="Schmutz J."/>
            <person name="Larimer F."/>
            <person name="Land M."/>
            <person name="Kyrpides N."/>
            <person name="Anderson I."/>
            <person name="Sanford R.A."/>
            <person name="Ritalahti K.M."/>
            <person name="Thomas H.S."/>
            <person name="Kirby J.R."/>
            <person name="Zhulin I.B."/>
            <person name="Loeffler F.E."/>
            <person name="Richardson P."/>
        </authorList>
    </citation>
    <scope>NUCLEOTIDE SEQUENCE [LARGE SCALE GENOMIC DNA]</scope>
    <source>
        <strain evidence="3 4">2CP-C</strain>
    </source>
</reference>
<name>Q2IJV2_ANADE</name>
<gene>
    <name evidence="3" type="ordered locus">Adeh_2163</name>
</gene>
<proteinExistence type="predicted"/>
<dbReference type="HOGENOM" id="CLU_1871096_0_0_7"/>
<evidence type="ECO:0008006" key="5">
    <source>
        <dbReference type="Google" id="ProtNLM"/>
    </source>
</evidence>
<feature type="compositionally biased region" description="Pro residues" evidence="1">
    <location>
        <begin position="125"/>
        <end position="137"/>
    </location>
</feature>
<dbReference type="AlphaFoldDB" id="Q2IJV2"/>
<feature type="signal peptide" evidence="2">
    <location>
        <begin position="1"/>
        <end position="23"/>
    </location>
</feature>
<keyword evidence="2" id="KW-0732">Signal</keyword>
<organism evidence="3 4">
    <name type="scientific">Anaeromyxobacter dehalogenans (strain 2CP-C)</name>
    <dbReference type="NCBI Taxonomy" id="290397"/>
    <lineage>
        <taxon>Bacteria</taxon>
        <taxon>Pseudomonadati</taxon>
        <taxon>Myxococcota</taxon>
        <taxon>Myxococcia</taxon>
        <taxon>Myxococcales</taxon>
        <taxon>Cystobacterineae</taxon>
        <taxon>Anaeromyxobacteraceae</taxon>
        <taxon>Anaeromyxobacter</taxon>
    </lineage>
</organism>
<evidence type="ECO:0000313" key="3">
    <source>
        <dbReference type="EMBL" id="ABC81933.1"/>
    </source>
</evidence>